<organism evidence="1 2">
    <name type="scientific">Hyalomma asiaticum</name>
    <name type="common">Tick</name>
    <dbReference type="NCBI Taxonomy" id="266040"/>
    <lineage>
        <taxon>Eukaryota</taxon>
        <taxon>Metazoa</taxon>
        <taxon>Ecdysozoa</taxon>
        <taxon>Arthropoda</taxon>
        <taxon>Chelicerata</taxon>
        <taxon>Arachnida</taxon>
        <taxon>Acari</taxon>
        <taxon>Parasitiformes</taxon>
        <taxon>Ixodida</taxon>
        <taxon>Ixodoidea</taxon>
        <taxon>Ixodidae</taxon>
        <taxon>Hyalomminae</taxon>
        <taxon>Hyalomma</taxon>
    </lineage>
</organism>
<dbReference type="EMBL" id="CM023485">
    <property type="protein sequence ID" value="KAH6931400.1"/>
    <property type="molecule type" value="Genomic_DNA"/>
</dbReference>
<proteinExistence type="predicted"/>
<reference evidence="1" key="1">
    <citation type="submission" date="2020-05" db="EMBL/GenBank/DDBJ databases">
        <title>Large-scale comparative analyses of tick genomes elucidate their genetic diversity and vector capacities.</title>
        <authorList>
            <person name="Jia N."/>
            <person name="Wang J."/>
            <person name="Shi W."/>
            <person name="Du L."/>
            <person name="Sun Y."/>
            <person name="Zhan W."/>
            <person name="Jiang J."/>
            <person name="Wang Q."/>
            <person name="Zhang B."/>
            <person name="Ji P."/>
            <person name="Sakyi L.B."/>
            <person name="Cui X."/>
            <person name="Yuan T."/>
            <person name="Jiang B."/>
            <person name="Yang W."/>
            <person name="Lam T.T.-Y."/>
            <person name="Chang Q."/>
            <person name="Ding S."/>
            <person name="Wang X."/>
            <person name="Zhu J."/>
            <person name="Ruan X."/>
            <person name="Zhao L."/>
            <person name="Wei J."/>
            <person name="Que T."/>
            <person name="Du C."/>
            <person name="Cheng J."/>
            <person name="Dai P."/>
            <person name="Han X."/>
            <person name="Huang E."/>
            <person name="Gao Y."/>
            <person name="Liu J."/>
            <person name="Shao H."/>
            <person name="Ye R."/>
            <person name="Li L."/>
            <person name="Wei W."/>
            <person name="Wang X."/>
            <person name="Wang C."/>
            <person name="Yang T."/>
            <person name="Huo Q."/>
            <person name="Li W."/>
            <person name="Guo W."/>
            <person name="Chen H."/>
            <person name="Zhou L."/>
            <person name="Ni X."/>
            <person name="Tian J."/>
            <person name="Zhou Y."/>
            <person name="Sheng Y."/>
            <person name="Liu T."/>
            <person name="Pan Y."/>
            <person name="Xia L."/>
            <person name="Li J."/>
            <person name="Zhao F."/>
            <person name="Cao W."/>
        </authorList>
    </citation>
    <scope>NUCLEOTIDE SEQUENCE</scope>
    <source>
        <strain evidence="1">Hyas-2018</strain>
    </source>
</reference>
<accession>A0ACB7SA18</accession>
<sequence length="110" mass="11728">MSSAARTGTRITSFHRGGSSATRRNVAQNLLSERILRTPNPATACASPCNALSPPIIPANKDAAGVTSRCRSRCDAWQGRHARSDAGARVHSQTRVHGEESAKRDPPRAV</sequence>
<protein>
    <submittedName>
        <fullName evidence="1">Uncharacterized protein</fullName>
    </submittedName>
</protein>
<comment type="caution">
    <text evidence="1">The sequence shown here is derived from an EMBL/GenBank/DDBJ whole genome shotgun (WGS) entry which is preliminary data.</text>
</comment>
<evidence type="ECO:0000313" key="1">
    <source>
        <dbReference type="EMBL" id="KAH6931400.1"/>
    </source>
</evidence>
<keyword evidence="2" id="KW-1185">Reference proteome</keyword>
<dbReference type="Proteomes" id="UP000821845">
    <property type="component" value="Chromosome 5"/>
</dbReference>
<name>A0ACB7SA18_HYAAI</name>
<gene>
    <name evidence="1" type="ORF">HPB50_024262</name>
</gene>
<evidence type="ECO:0000313" key="2">
    <source>
        <dbReference type="Proteomes" id="UP000821845"/>
    </source>
</evidence>